<evidence type="ECO:0000256" key="2">
    <source>
        <dbReference type="SAM" id="SignalP"/>
    </source>
</evidence>
<evidence type="ECO:0000313" key="4">
    <source>
        <dbReference type="Proteomes" id="UP001632038"/>
    </source>
</evidence>
<feature type="chain" id="PRO_5044882003" evidence="2">
    <location>
        <begin position="24"/>
        <end position="285"/>
    </location>
</feature>
<feature type="transmembrane region" description="Helical" evidence="1">
    <location>
        <begin position="194"/>
        <end position="211"/>
    </location>
</feature>
<dbReference type="AlphaFoldDB" id="A0ABD3EAL3"/>
<evidence type="ECO:0000313" key="3">
    <source>
        <dbReference type="EMBL" id="KAL3651224.1"/>
    </source>
</evidence>
<comment type="caution">
    <text evidence="3">The sequence shown here is derived from an EMBL/GenBank/DDBJ whole genome shotgun (WGS) entry which is preliminary data.</text>
</comment>
<dbReference type="InterPro" id="IPR052222">
    <property type="entry name" value="DESIGUAL"/>
</dbReference>
<feature type="transmembrane region" description="Helical" evidence="1">
    <location>
        <begin position="149"/>
        <end position="170"/>
    </location>
</feature>
<dbReference type="PANTHER" id="PTHR31769">
    <property type="entry name" value="OS07G0462200 PROTEIN-RELATED"/>
    <property type="match status" value="1"/>
</dbReference>
<keyword evidence="1" id="KW-0812">Transmembrane</keyword>
<feature type="transmembrane region" description="Helical" evidence="1">
    <location>
        <begin position="76"/>
        <end position="98"/>
    </location>
</feature>
<name>A0ABD3EAL3_9LAMI</name>
<feature type="signal peptide" evidence="2">
    <location>
        <begin position="1"/>
        <end position="23"/>
    </location>
</feature>
<keyword evidence="1" id="KW-0472">Membrane</keyword>
<feature type="transmembrane region" description="Helical" evidence="1">
    <location>
        <begin position="110"/>
        <end position="129"/>
    </location>
</feature>
<gene>
    <name evidence="3" type="ORF">CASFOL_004226</name>
</gene>
<sequence length="285" mass="30906">MELKVILVCCVVGFLGLLAAATGFSAESTIENISHKQPYCLYPKSPTVVFGFTACFSLFMSEIVLMFATGPHQSNIWIIVLSRFVTDSALFMFVFGLIDIQTGKCQVLAVPGFFAAAAVLSLVSIVLGITRYLKVNTSKKEKSKMHLKVILVCCVVGFLGLLSAATGFTAEATRFMENLSHEQPYCLYPESPTVVLGFTAGGSLLFSYHILFHAMGPNPPNIWIVFLSWCVTFSAFFMFVIGLMDIGTGKCQILVVPGFFAVAAVLSLVSVVITCYLMVKTSCTA</sequence>
<keyword evidence="1" id="KW-1133">Transmembrane helix</keyword>
<keyword evidence="2" id="KW-0732">Signal</keyword>
<proteinExistence type="predicted"/>
<dbReference type="EMBL" id="JAVIJP010000006">
    <property type="protein sequence ID" value="KAL3651224.1"/>
    <property type="molecule type" value="Genomic_DNA"/>
</dbReference>
<feature type="transmembrane region" description="Helical" evidence="1">
    <location>
        <begin position="256"/>
        <end position="279"/>
    </location>
</feature>
<accession>A0ABD3EAL3</accession>
<feature type="transmembrane region" description="Helical" evidence="1">
    <location>
        <begin position="223"/>
        <end position="244"/>
    </location>
</feature>
<reference evidence="4" key="1">
    <citation type="journal article" date="2024" name="IScience">
        <title>Strigolactones Initiate the Formation of Haustorium-like Structures in Castilleja.</title>
        <authorList>
            <person name="Buerger M."/>
            <person name="Peterson D."/>
            <person name="Chory J."/>
        </authorList>
    </citation>
    <scope>NUCLEOTIDE SEQUENCE [LARGE SCALE GENOMIC DNA]</scope>
</reference>
<evidence type="ECO:0000256" key="1">
    <source>
        <dbReference type="SAM" id="Phobius"/>
    </source>
</evidence>
<keyword evidence="4" id="KW-1185">Reference proteome</keyword>
<protein>
    <submittedName>
        <fullName evidence="3">Uncharacterized protein</fullName>
    </submittedName>
</protein>
<organism evidence="3 4">
    <name type="scientific">Castilleja foliolosa</name>
    <dbReference type="NCBI Taxonomy" id="1961234"/>
    <lineage>
        <taxon>Eukaryota</taxon>
        <taxon>Viridiplantae</taxon>
        <taxon>Streptophyta</taxon>
        <taxon>Embryophyta</taxon>
        <taxon>Tracheophyta</taxon>
        <taxon>Spermatophyta</taxon>
        <taxon>Magnoliopsida</taxon>
        <taxon>eudicotyledons</taxon>
        <taxon>Gunneridae</taxon>
        <taxon>Pentapetalae</taxon>
        <taxon>asterids</taxon>
        <taxon>lamiids</taxon>
        <taxon>Lamiales</taxon>
        <taxon>Orobanchaceae</taxon>
        <taxon>Pedicularideae</taxon>
        <taxon>Castillejinae</taxon>
        <taxon>Castilleja</taxon>
    </lineage>
</organism>
<feature type="transmembrane region" description="Helical" evidence="1">
    <location>
        <begin position="49"/>
        <end position="69"/>
    </location>
</feature>
<dbReference type="Proteomes" id="UP001632038">
    <property type="component" value="Unassembled WGS sequence"/>
</dbReference>